<organism evidence="2 3">
    <name type="scientific">Hymenobacter daecheongensis DSM 21074</name>
    <dbReference type="NCBI Taxonomy" id="1121955"/>
    <lineage>
        <taxon>Bacteria</taxon>
        <taxon>Pseudomonadati</taxon>
        <taxon>Bacteroidota</taxon>
        <taxon>Cytophagia</taxon>
        <taxon>Cytophagales</taxon>
        <taxon>Hymenobacteraceae</taxon>
        <taxon>Hymenobacter</taxon>
    </lineage>
</organism>
<dbReference type="Proteomes" id="UP000184418">
    <property type="component" value="Unassembled WGS sequence"/>
</dbReference>
<sequence>MEKIQTLLIILLGLGAFVWRMVQKARETAAQESRERPTGKVPPLPNTSFQELLKQMQRQNETGRQQEEVPSPQPAAEALPYSSEEPFQPSIRRAIPAVEPLARPAERPRVSLQPLPETNRRHVTEMLRTPADIRTAFVLSEILKRKFD</sequence>
<dbReference type="OrthoDB" id="885126at2"/>
<feature type="region of interest" description="Disordered" evidence="1">
    <location>
        <begin position="29"/>
        <end position="93"/>
    </location>
</feature>
<evidence type="ECO:0000313" key="2">
    <source>
        <dbReference type="EMBL" id="SHJ24845.1"/>
    </source>
</evidence>
<feature type="compositionally biased region" description="Polar residues" evidence="1">
    <location>
        <begin position="46"/>
        <end position="63"/>
    </location>
</feature>
<evidence type="ECO:0000256" key="1">
    <source>
        <dbReference type="SAM" id="MobiDB-lite"/>
    </source>
</evidence>
<protein>
    <submittedName>
        <fullName evidence="2">Uncharacterized protein</fullName>
    </submittedName>
</protein>
<dbReference type="EMBL" id="FQYN01000005">
    <property type="protein sequence ID" value="SHJ24845.1"/>
    <property type="molecule type" value="Genomic_DNA"/>
</dbReference>
<accession>A0A1M6HRP4</accession>
<dbReference type="STRING" id="1121955.SAMN02745146_2608"/>
<reference evidence="2 3" key="1">
    <citation type="submission" date="2016-11" db="EMBL/GenBank/DDBJ databases">
        <authorList>
            <person name="Jaros S."/>
            <person name="Januszkiewicz K."/>
            <person name="Wedrychowicz H."/>
        </authorList>
    </citation>
    <scope>NUCLEOTIDE SEQUENCE [LARGE SCALE GENOMIC DNA]</scope>
    <source>
        <strain evidence="2 3">DSM 21074</strain>
    </source>
</reference>
<feature type="compositionally biased region" description="Basic and acidic residues" evidence="1">
    <location>
        <begin position="29"/>
        <end position="38"/>
    </location>
</feature>
<name>A0A1M6HRP4_9BACT</name>
<proteinExistence type="predicted"/>
<dbReference type="RefSeq" id="WP_073109957.1">
    <property type="nucleotide sequence ID" value="NZ_FQYN01000005.1"/>
</dbReference>
<dbReference type="AlphaFoldDB" id="A0A1M6HRP4"/>
<gene>
    <name evidence="2" type="ORF">SAMN02745146_2608</name>
</gene>
<keyword evidence="3" id="KW-1185">Reference proteome</keyword>
<evidence type="ECO:0000313" key="3">
    <source>
        <dbReference type="Proteomes" id="UP000184418"/>
    </source>
</evidence>